<evidence type="ECO:0000256" key="1">
    <source>
        <dbReference type="ARBA" id="ARBA00022605"/>
    </source>
</evidence>
<keyword evidence="3 4" id="KW-0560">Oxidoreductase</keyword>
<dbReference type="InterPro" id="IPR000534">
    <property type="entry name" value="Semialdehyde_DH_NAD-bd"/>
</dbReference>
<proteinExistence type="inferred from homology"/>
<keyword evidence="1 4" id="KW-0028">Amino-acid biosynthesis</keyword>
<dbReference type="EC" id="1.2.1.38" evidence="4"/>
<dbReference type="PANTHER" id="PTHR32338:SF11">
    <property type="entry name" value="[LYSW]-L-2-AMINOADIPATE_[LYSW]-L-GLUTAMATE PHOSPHATE REDUCTASE-RELATED"/>
    <property type="match status" value="1"/>
</dbReference>
<evidence type="ECO:0000313" key="7">
    <source>
        <dbReference type="Proteomes" id="UP001499884"/>
    </source>
</evidence>
<accession>A0ABP7ES73</accession>
<keyword evidence="4" id="KW-0963">Cytoplasm</keyword>
<reference evidence="7" key="1">
    <citation type="journal article" date="2019" name="Int. J. Syst. Evol. Microbiol.">
        <title>The Global Catalogue of Microorganisms (GCM) 10K type strain sequencing project: providing services to taxonomists for standard genome sequencing and annotation.</title>
        <authorList>
            <consortium name="The Broad Institute Genomics Platform"/>
            <consortium name="The Broad Institute Genome Sequencing Center for Infectious Disease"/>
            <person name="Wu L."/>
            <person name="Ma J."/>
        </authorList>
    </citation>
    <scope>NUCLEOTIDE SEQUENCE [LARGE SCALE GENOMIC DNA]</scope>
    <source>
        <strain evidence="7">JCM 30846</strain>
    </source>
</reference>
<dbReference type="Proteomes" id="UP001499884">
    <property type="component" value="Unassembled WGS sequence"/>
</dbReference>
<dbReference type="Gene3D" id="3.40.50.720">
    <property type="entry name" value="NAD(P)-binding Rossmann-like Domain"/>
    <property type="match status" value="1"/>
</dbReference>
<feature type="active site" evidence="4">
    <location>
        <position position="132"/>
    </location>
</feature>
<dbReference type="EMBL" id="BAABEP010000011">
    <property type="protein sequence ID" value="GAA3723770.1"/>
    <property type="molecule type" value="Genomic_DNA"/>
</dbReference>
<evidence type="ECO:0000256" key="4">
    <source>
        <dbReference type="HAMAP-Rule" id="MF_00150"/>
    </source>
</evidence>
<comment type="similarity">
    <text evidence="4">Belongs to the NAGSA dehydrogenase family. Type 1 subfamily.</text>
</comment>
<dbReference type="InterPro" id="IPR050085">
    <property type="entry name" value="AGPR"/>
</dbReference>
<keyword evidence="4" id="KW-0055">Arginine biosynthesis</keyword>
<dbReference type="HAMAP" id="MF_00150">
    <property type="entry name" value="ArgC_type1"/>
    <property type="match status" value="1"/>
</dbReference>
<keyword evidence="7" id="KW-1185">Reference proteome</keyword>
<comment type="catalytic activity">
    <reaction evidence="4">
        <text>N-acetyl-L-glutamate 5-semialdehyde + phosphate + NADP(+) = N-acetyl-L-glutamyl 5-phosphate + NADPH + H(+)</text>
        <dbReference type="Rhea" id="RHEA:21588"/>
        <dbReference type="ChEBI" id="CHEBI:15378"/>
        <dbReference type="ChEBI" id="CHEBI:29123"/>
        <dbReference type="ChEBI" id="CHEBI:43474"/>
        <dbReference type="ChEBI" id="CHEBI:57783"/>
        <dbReference type="ChEBI" id="CHEBI:57936"/>
        <dbReference type="ChEBI" id="CHEBI:58349"/>
        <dbReference type="EC" id="1.2.1.38"/>
    </reaction>
</comment>
<comment type="caution">
    <text evidence="6">The sequence shown here is derived from an EMBL/GenBank/DDBJ whole genome shotgun (WGS) entry which is preliminary data.</text>
</comment>
<dbReference type="CDD" id="cd23939">
    <property type="entry name" value="AGPR_1_C_LysY"/>
    <property type="match status" value="1"/>
</dbReference>
<name>A0ABP7ES73_9ACTN</name>
<dbReference type="SMART" id="SM00859">
    <property type="entry name" value="Semialdhyde_dh"/>
    <property type="match status" value="1"/>
</dbReference>
<dbReference type="Gene3D" id="3.30.360.10">
    <property type="entry name" value="Dihydrodipicolinate Reductase, domain 2"/>
    <property type="match status" value="1"/>
</dbReference>
<dbReference type="Pfam" id="PF01118">
    <property type="entry name" value="Semialdhyde_dh"/>
    <property type="match status" value="1"/>
</dbReference>
<evidence type="ECO:0000256" key="2">
    <source>
        <dbReference type="ARBA" id="ARBA00022857"/>
    </source>
</evidence>
<dbReference type="InterPro" id="IPR000706">
    <property type="entry name" value="AGPR_type-1"/>
</dbReference>
<gene>
    <name evidence="6" type="primary">argC_1</name>
    <name evidence="4" type="synonym">argC</name>
    <name evidence="6" type="ORF">GCM10023082_22350</name>
</gene>
<dbReference type="Pfam" id="PF22698">
    <property type="entry name" value="Semialdhyde_dhC_1"/>
    <property type="match status" value="1"/>
</dbReference>
<dbReference type="PANTHER" id="PTHR32338">
    <property type="entry name" value="N-ACETYL-GAMMA-GLUTAMYL-PHOSPHATE REDUCTASE, CHLOROPLASTIC-RELATED-RELATED"/>
    <property type="match status" value="1"/>
</dbReference>
<comment type="pathway">
    <text evidence="4">Amino-acid biosynthesis; L-arginine biosynthesis; N(2)-acetyl-L-ornithine from L-glutamate: step 3/4.</text>
</comment>
<dbReference type="NCBIfam" id="TIGR01850">
    <property type="entry name" value="argC"/>
    <property type="match status" value="1"/>
</dbReference>
<organism evidence="6 7">
    <name type="scientific">Streptomyces tremellae</name>
    <dbReference type="NCBI Taxonomy" id="1124239"/>
    <lineage>
        <taxon>Bacteria</taxon>
        <taxon>Bacillati</taxon>
        <taxon>Actinomycetota</taxon>
        <taxon>Actinomycetes</taxon>
        <taxon>Kitasatosporales</taxon>
        <taxon>Streptomycetaceae</taxon>
        <taxon>Streptomyces</taxon>
    </lineage>
</organism>
<evidence type="ECO:0000259" key="5">
    <source>
        <dbReference type="SMART" id="SM00859"/>
    </source>
</evidence>
<comment type="function">
    <text evidence="4">Catalyzes the NADPH-dependent reduction of N-acetyl-5-glutamyl phosphate to yield N-acetyl-L-glutamate 5-semialdehyde.</text>
</comment>
<evidence type="ECO:0000256" key="3">
    <source>
        <dbReference type="ARBA" id="ARBA00023002"/>
    </source>
</evidence>
<dbReference type="SUPFAM" id="SSF51735">
    <property type="entry name" value="NAD(P)-binding Rossmann-fold domains"/>
    <property type="match status" value="1"/>
</dbReference>
<sequence>MKATVLGAAGYVGGELLRLALGHPELDVVQATSRRHAGRPVGLVHPHLRHHAGLLFTEPDTLEPVDVLFSALPRGELARVHDRITSAARTVVDLGPDFRDPEGPGGAHYVTGLPELYRSALAGATRISVPGCMATAAAVAIRPLAAAGLTRDDAVVDARTGSSGAGAEPSPATHHPERQHAMRIYKATGHRHEREIARLCGVRARMTVTAVPLVRGVQVVAHLRPPRPVARAEVWSAFRDAYADEPFVRLVAHRSGLHRLPDPQFLCGGNFVDLGFDVDDDGLRVVVVAALDNLVKGAAGGAVQSLNVAQGFEERTGLEFPGLHPV</sequence>
<feature type="domain" description="Semialdehyde dehydrogenase NAD-binding" evidence="5">
    <location>
        <begin position="2"/>
        <end position="124"/>
    </location>
</feature>
<protein>
    <recommendedName>
        <fullName evidence="4">N-acetyl-gamma-glutamyl-phosphate reductase</fullName>
        <shortName evidence="4">AGPR</shortName>
        <ecNumber evidence="4">1.2.1.38</ecNumber>
    </recommendedName>
    <alternativeName>
        <fullName evidence="4">N-acetyl-glutamate semialdehyde dehydrogenase</fullName>
        <shortName evidence="4">NAGSA dehydrogenase</shortName>
    </alternativeName>
</protein>
<dbReference type="InterPro" id="IPR036291">
    <property type="entry name" value="NAD(P)-bd_dom_sf"/>
</dbReference>
<comment type="subcellular location">
    <subcellularLocation>
        <location evidence="4">Cytoplasm</location>
    </subcellularLocation>
</comment>
<evidence type="ECO:0000313" key="6">
    <source>
        <dbReference type="EMBL" id="GAA3723770.1"/>
    </source>
</evidence>
<dbReference type="SUPFAM" id="SSF55347">
    <property type="entry name" value="Glyceraldehyde-3-phosphate dehydrogenase-like, C-terminal domain"/>
    <property type="match status" value="1"/>
</dbReference>
<keyword evidence="2 4" id="KW-0521">NADP</keyword>
<dbReference type="InterPro" id="IPR058924">
    <property type="entry name" value="AGPR_dimerisation_dom"/>
</dbReference>
<dbReference type="RefSeq" id="WP_345644721.1">
    <property type="nucleotide sequence ID" value="NZ_BAABEP010000011.1"/>
</dbReference>